<accession>A0A9P4K8V5</accession>
<keyword evidence="3" id="KW-1185">Reference proteome</keyword>
<feature type="region of interest" description="Disordered" evidence="1">
    <location>
        <begin position="1"/>
        <end position="53"/>
    </location>
</feature>
<comment type="caution">
    <text evidence="2">The sequence shown here is derived from an EMBL/GenBank/DDBJ whole genome shotgun (WGS) entry which is preliminary data.</text>
</comment>
<sequence>MSTANETAPTTDLVNSVPAAAPAPAPDQPTASPAPITLRTPSTSLDSGTSASIKPPPLSWIEQRWNVTHSTLPMWKKYRNVQITYKRLAGTSPAHLDDLVTYQPLKSSSTRTVHGVDKPFDVPGASIAEGKELASLGYNWRGKGWLIIAASKWEILGWGEEEGSGKKWVVTFFAKTLFTPAGVDIYSGESQLEPETIESIKTALAERGGDVATLAKGIFAVAMD</sequence>
<organism evidence="2 3">
    <name type="scientific">Lojkania enalia</name>
    <dbReference type="NCBI Taxonomy" id="147567"/>
    <lineage>
        <taxon>Eukaryota</taxon>
        <taxon>Fungi</taxon>
        <taxon>Dikarya</taxon>
        <taxon>Ascomycota</taxon>
        <taxon>Pezizomycotina</taxon>
        <taxon>Dothideomycetes</taxon>
        <taxon>Pleosporomycetidae</taxon>
        <taxon>Pleosporales</taxon>
        <taxon>Pleosporales incertae sedis</taxon>
        <taxon>Lojkania</taxon>
    </lineage>
</organism>
<feature type="compositionally biased region" description="Polar residues" evidence="1">
    <location>
        <begin position="39"/>
        <end position="52"/>
    </location>
</feature>
<dbReference type="EMBL" id="ML986618">
    <property type="protein sequence ID" value="KAF2264218.1"/>
    <property type="molecule type" value="Genomic_DNA"/>
</dbReference>
<dbReference type="Proteomes" id="UP000800093">
    <property type="component" value="Unassembled WGS sequence"/>
</dbReference>
<evidence type="ECO:0000313" key="3">
    <source>
        <dbReference type="Proteomes" id="UP000800093"/>
    </source>
</evidence>
<dbReference type="OrthoDB" id="9975758at2759"/>
<reference evidence="3" key="1">
    <citation type="journal article" date="2020" name="Stud. Mycol.">
        <title>101 Dothideomycetes genomes: A test case for predicting lifestyles and emergence of pathogens.</title>
        <authorList>
            <person name="Haridas S."/>
            <person name="Albert R."/>
            <person name="Binder M."/>
            <person name="Bloem J."/>
            <person name="LaButti K."/>
            <person name="Salamov A."/>
            <person name="Andreopoulos B."/>
            <person name="Baker S."/>
            <person name="Barry K."/>
            <person name="Bills G."/>
            <person name="Bluhm B."/>
            <person name="Cannon C."/>
            <person name="Castanera R."/>
            <person name="Culley D."/>
            <person name="Daum C."/>
            <person name="Ezra D."/>
            <person name="Gonzalez J."/>
            <person name="Henrissat B."/>
            <person name="Kuo A."/>
            <person name="Liang C."/>
            <person name="Lipzen A."/>
            <person name="Lutzoni F."/>
            <person name="Magnuson J."/>
            <person name="Mondo S."/>
            <person name="Nolan M."/>
            <person name="Ohm R."/>
            <person name="Pangilinan J."/>
            <person name="Park H.-J."/>
            <person name="Ramirez L."/>
            <person name="Alfaro M."/>
            <person name="Sun H."/>
            <person name="Tritt A."/>
            <person name="Yoshinaga Y."/>
            <person name="Zwiers L.-H."/>
            <person name="Turgeon B."/>
            <person name="Goodwin S."/>
            <person name="Spatafora J."/>
            <person name="Crous P."/>
            <person name="Grigoriev I."/>
        </authorList>
    </citation>
    <scope>NUCLEOTIDE SEQUENCE [LARGE SCALE GENOMIC DNA]</scope>
    <source>
        <strain evidence="3">CBS 304.66</strain>
    </source>
</reference>
<evidence type="ECO:0000256" key="1">
    <source>
        <dbReference type="SAM" id="MobiDB-lite"/>
    </source>
</evidence>
<feature type="compositionally biased region" description="Polar residues" evidence="1">
    <location>
        <begin position="1"/>
        <end position="14"/>
    </location>
</feature>
<evidence type="ECO:0000313" key="2">
    <source>
        <dbReference type="EMBL" id="KAF2264218.1"/>
    </source>
</evidence>
<dbReference type="AlphaFoldDB" id="A0A9P4K8V5"/>
<name>A0A9P4K8V5_9PLEO</name>
<proteinExistence type="predicted"/>
<gene>
    <name evidence="2" type="ORF">CC78DRAFT_517372</name>
</gene>
<protein>
    <submittedName>
        <fullName evidence="2">Uncharacterized protein</fullName>
    </submittedName>
</protein>